<dbReference type="Proteomes" id="UP000317881">
    <property type="component" value="Unassembled WGS sequence"/>
</dbReference>
<sequence length="106" mass="12061">MSRAVIRDLYNVRLLPAQGTATPLTDEEEQRVRAVLFSELGNKIADQGWVRFPAYSPEDRRRLVAVAHRLTAYWGQQVLVEAEDQTRVRLCLAGYEALRESSTARS</sequence>
<evidence type="ECO:0000313" key="2">
    <source>
        <dbReference type="Proteomes" id="UP000317881"/>
    </source>
</evidence>
<gene>
    <name evidence="1" type="ORF">SSP24_81680</name>
</gene>
<dbReference type="EMBL" id="BJND01000116">
    <property type="protein sequence ID" value="GEC10513.1"/>
    <property type="molecule type" value="Genomic_DNA"/>
</dbReference>
<protein>
    <submittedName>
        <fullName evidence="1">Uncharacterized protein</fullName>
    </submittedName>
</protein>
<keyword evidence="2" id="KW-1185">Reference proteome</keyword>
<dbReference type="AlphaFoldDB" id="A0A4Y3VV35"/>
<name>A0A4Y3VV35_9ACTN</name>
<accession>A0A4Y3VV35</accession>
<comment type="caution">
    <text evidence="1">The sequence shown here is derived from an EMBL/GenBank/DDBJ whole genome shotgun (WGS) entry which is preliminary data.</text>
</comment>
<evidence type="ECO:0000313" key="1">
    <source>
        <dbReference type="EMBL" id="GEC10513.1"/>
    </source>
</evidence>
<reference evidence="1 2" key="1">
    <citation type="submission" date="2019-06" db="EMBL/GenBank/DDBJ databases">
        <title>Whole genome shotgun sequence of Streptomyces spinoverrucosus NBRC 14228.</title>
        <authorList>
            <person name="Hosoyama A."/>
            <person name="Uohara A."/>
            <person name="Ohji S."/>
            <person name="Ichikawa N."/>
        </authorList>
    </citation>
    <scope>NUCLEOTIDE SEQUENCE [LARGE SCALE GENOMIC DNA]</scope>
    <source>
        <strain evidence="1 2">NBRC 14228</strain>
    </source>
</reference>
<organism evidence="1 2">
    <name type="scientific">Streptomyces spinoverrucosus</name>
    <dbReference type="NCBI Taxonomy" id="284043"/>
    <lineage>
        <taxon>Bacteria</taxon>
        <taxon>Bacillati</taxon>
        <taxon>Actinomycetota</taxon>
        <taxon>Actinomycetes</taxon>
        <taxon>Kitasatosporales</taxon>
        <taxon>Streptomycetaceae</taxon>
        <taxon>Streptomyces</taxon>
    </lineage>
</organism>
<dbReference type="RefSeq" id="WP_229864828.1">
    <property type="nucleotide sequence ID" value="NZ_BJND01000116.1"/>
</dbReference>
<proteinExistence type="predicted"/>